<dbReference type="SMART" id="SM00450">
    <property type="entry name" value="RHOD"/>
    <property type="match status" value="2"/>
</dbReference>
<gene>
    <name evidence="3" type="ORF">HK439_10670</name>
</gene>
<sequence>MFGSLQSSLIKTAGAVAVLVTGLGLPAAAETPDLTPLVSTQWLQDNLDNDRLLILDTRSPISKSGKDDYLKGHIPGAIWSEYPGYWRTERDGVEGVLPSIDKMEAVLSELGVSDEKAVVIVPDGKSSLEFGAATRIYWTFKYLGHENVAILDGGQAAWAAENRPLETGNVVPVGDLFVAEPNEALLVSTEQVAEDLGGNAVFLDARPAKQFSGAEKHKAATRFGHIPGAVNFDQDTFYDHKTNRLKSPAELAALEPAAVKDSDAPVISYCNTGHWAATNWFVLSELLGRKNVTVYDASMVGWSRQKDLPISGPEKAVASN</sequence>
<evidence type="ECO:0000313" key="3">
    <source>
        <dbReference type="EMBL" id="MBD1546727.1"/>
    </source>
</evidence>
<dbReference type="InterPro" id="IPR036873">
    <property type="entry name" value="Rhodanese-like_dom_sf"/>
</dbReference>
<dbReference type="SUPFAM" id="SSF52821">
    <property type="entry name" value="Rhodanese/Cell cycle control phosphatase"/>
    <property type="match status" value="2"/>
</dbReference>
<name>A0A926S6Q1_9HYPH</name>
<proteinExistence type="predicted"/>
<dbReference type="RefSeq" id="WP_190291391.1">
    <property type="nucleotide sequence ID" value="NZ_JABFCZ010000010.1"/>
</dbReference>
<feature type="domain" description="Rhodanese" evidence="2">
    <location>
        <begin position="48"/>
        <end position="167"/>
    </location>
</feature>
<comment type="caution">
    <text evidence="3">The sequence shown here is derived from an EMBL/GenBank/DDBJ whole genome shotgun (WGS) entry which is preliminary data.</text>
</comment>
<dbReference type="Proteomes" id="UP000598467">
    <property type="component" value="Unassembled WGS sequence"/>
</dbReference>
<dbReference type="CDD" id="cd01448">
    <property type="entry name" value="TST_Repeat_1"/>
    <property type="match status" value="1"/>
</dbReference>
<keyword evidence="1" id="KW-0677">Repeat</keyword>
<dbReference type="InterPro" id="IPR001763">
    <property type="entry name" value="Rhodanese-like_dom"/>
</dbReference>
<protein>
    <submittedName>
        <fullName evidence="3">Sulfurtransferase</fullName>
    </submittedName>
</protein>
<evidence type="ECO:0000256" key="1">
    <source>
        <dbReference type="ARBA" id="ARBA00022737"/>
    </source>
</evidence>
<dbReference type="Pfam" id="PF00581">
    <property type="entry name" value="Rhodanese"/>
    <property type="match status" value="2"/>
</dbReference>
<dbReference type="PROSITE" id="PS50206">
    <property type="entry name" value="RHODANESE_3"/>
    <property type="match status" value="2"/>
</dbReference>
<feature type="domain" description="Rhodanese" evidence="2">
    <location>
        <begin position="196"/>
        <end position="311"/>
    </location>
</feature>
<dbReference type="PANTHER" id="PTHR43855">
    <property type="entry name" value="THIOSULFATE SULFURTRANSFERASE"/>
    <property type="match status" value="1"/>
</dbReference>
<accession>A0A926S6Q1</accession>
<dbReference type="InterPro" id="IPR051126">
    <property type="entry name" value="Thiosulfate_sulfurtransferase"/>
</dbReference>
<dbReference type="Gene3D" id="3.40.250.10">
    <property type="entry name" value="Rhodanese-like domain"/>
    <property type="match status" value="2"/>
</dbReference>
<reference evidence="3" key="1">
    <citation type="submission" date="2020-05" db="EMBL/GenBank/DDBJ databases">
        <title>Identification of trans-AT polyketide cluster in two marine bacteria, producers of a novel glutaramide-containing polyketide sesbanimide D and analogs.</title>
        <authorList>
            <person name="Kacar D."/>
            <person name="Rodriguez P."/>
            <person name="Canedo L."/>
            <person name="Gonzalez E."/>
            <person name="Galan B."/>
            <person name="De La Calle F."/>
            <person name="Garcia J.L."/>
        </authorList>
    </citation>
    <scope>NUCLEOTIDE SEQUENCE</scope>
    <source>
        <strain evidence="3">PHM038</strain>
    </source>
</reference>
<dbReference type="AlphaFoldDB" id="A0A926S6Q1"/>
<dbReference type="EMBL" id="JABFCZ010000010">
    <property type="protein sequence ID" value="MBD1546727.1"/>
    <property type="molecule type" value="Genomic_DNA"/>
</dbReference>
<organism evidence="3 4">
    <name type="scientific">Roseibium aggregatum</name>
    <dbReference type="NCBI Taxonomy" id="187304"/>
    <lineage>
        <taxon>Bacteria</taxon>
        <taxon>Pseudomonadati</taxon>
        <taxon>Pseudomonadota</taxon>
        <taxon>Alphaproteobacteria</taxon>
        <taxon>Hyphomicrobiales</taxon>
        <taxon>Stappiaceae</taxon>
        <taxon>Roseibium</taxon>
    </lineage>
</organism>
<evidence type="ECO:0000313" key="4">
    <source>
        <dbReference type="Proteomes" id="UP000598467"/>
    </source>
</evidence>
<dbReference type="PANTHER" id="PTHR43855:SF1">
    <property type="entry name" value="THIOSULFATE SULFURTRANSFERASE"/>
    <property type="match status" value="1"/>
</dbReference>
<evidence type="ECO:0000259" key="2">
    <source>
        <dbReference type="PROSITE" id="PS50206"/>
    </source>
</evidence>